<dbReference type="SUPFAM" id="SSF46689">
    <property type="entry name" value="Homeodomain-like"/>
    <property type="match status" value="1"/>
</dbReference>
<dbReference type="Gene3D" id="1.10.10.60">
    <property type="entry name" value="Homeodomain-like"/>
    <property type="match status" value="1"/>
</dbReference>
<dbReference type="PANTHER" id="PTHR47506:SF6">
    <property type="entry name" value="HTH-TYPE TRANSCRIPTIONAL REPRESSOR NEMR"/>
    <property type="match status" value="1"/>
</dbReference>
<dbReference type="Gene3D" id="1.10.357.10">
    <property type="entry name" value="Tetracycline Repressor, domain 2"/>
    <property type="match status" value="1"/>
</dbReference>
<keyword evidence="7" id="KW-1185">Reference proteome</keyword>
<gene>
    <name evidence="6" type="ORF">EDC30_10976</name>
</gene>
<reference evidence="6 7" key="1">
    <citation type="submission" date="2019-03" db="EMBL/GenBank/DDBJ databases">
        <title>Genomic Encyclopedia of Type Strains, Phase IV (KMG-IV): sequencing the most valuable type-strain genomes for metagenomic binning, comparative biology and taxonomic classification.</title>
        <authorList>
            <person name="Goeker M."/>
        </authorList>
    </citation>
    <scope>NUCLEOTIDE SEQUENCE [LARGE SCALE GENOMIC DNA]</scope>
    <source>
        <strain evidence="6 7">DSM 7445</strain>
    </source>
</reference>
<protein>
    <submittedName>
        <fullName evidence="6">TetR family transcriptional regulator</fullName>
    </submittedName>
</protein>
<dbReference type="AlphaFoldDB" id="A0A4R3HRN4"/>
<dbReference type="Pfam" id="PF16925">
    <property type="entry name" value="TetR_C_13"/>
    <property type="match status" value="1"/>
</dbReference>
<dbReference type="InterPro" id="IPR001647">
    <property type="entry name" value="HTH_TetR"/>
</dbReference>
<comment type="caution">
    <text evidence="6">The sequence shown here is derived from an EMBL/GenBank/DDBJ whole genome shotgun (WGS) entry which is preliminary data.</text>
</comment>
<dbReference type="OrthoDB" id="326421at2"/>
<dbReference type="InterPro" id="IPR036271">
    <property type="entry name" value="Tet_transcr_reg_TetR-rel_C_sf"/>
</dbReference>
<feature type="domain" description="HTH tetR-type" evidence="5">
    <location>
        <begin position="9"/>
        <end position="69"/>
    </location>
</feature>
<dbReference type="Proteomes" id="UP000295382">
    <property type="component" value="Unassembled WGS sequence"/>
</dbReference>
<accession>A0A4R3HRN4</accession>
<sequence>MDTVTSKSEHTFAAIVETALEMAATQGIGKLSLGEVAKRLNMSKSGVFSRVGSLEALQNAVLDEFDRRFSADVFMPALSLPRGLPRLNAIVEGWIKRVCNANSLSSCLYVAGSFEFDDVAASPLRERLQDGVLRMRTALRRTILQAMEEGHLRSDTDPEQLIFEIYSIIVGAMHDARFLRDAQTEARMRNACARLISTYRSFQGNW</sequence>
<dbReference type="PROSITE" id="PS50977">
    <property type="entry name" value="HTH_TETR_2"/>
    <property type="match status" value="1"/>
</dbReference>
<evidence type="ECO:0000256" key="3">
    <source>
        <dbReference type="ARBA" id="ARBA00023163"/>
    </source>
</evidence>
<evidence type="ECO:0000313" key="7">
    <source>
        <dbReference type="Proteomes" id="UP000295382"/>
    </source>
</evidence>
<evidence type="ECO:0000259" key="5">
    <source>
        <dbReference type="PROSITE" id="PS50977"/>
    </source>
</evidence>
<keyword evidence="1" id="KW-0805">Transcription regulation</keyword>
<dbReference type="RefSeq" id="WP_132259458.1">
    <property type="nucleotide sequence ID" value="NZ_SLZQ01000009.1"/>
</dbReference>
<organism evidence="6 7">
    <name type="scientific">Paucimonas lemoignei</name>
    <name type="common">Pseudomonas lemoignei</name>
    <dbReference type="NCBI Taxonomy" id="29443"/>
    <lineage>
        <taxon>Bacteria</taxon>
        <taxon>Pseudomonadati</taxon>
        <taxon>Pseudomonadota</taxon>
        <taxon>Betaproteobacteria</taxon>
        <taxon>Burkholderiales</taxon>
        <taxon>Burkholderiaceae</taxon>
        <taxon>Paucimonas</taxon>
    </lineage>
</organism>
<evidence type="ECO:0000256" key="1">
    <source>
        <dbReference type="ARBA" id="ARBA00023015"/>
    </source>
</evidence>
<keyword evidence="2 4" id="KW-0238">DNA-binding</keyword>
<proteinExistence type="predicted"/>
<dbReference type="SUPFAM" id="SSF48498">
    <property type="entry name" value="Tetracyclin repressor-like, C-terminal domain"/>
    <property type="match status" value="1"/>
</dbReference>
<dbReference type="InterPro" id="IPR009057">
    <property type="entry name" value="Homeodomain-like_sf"/>
</dbReference>
<name>A0A4R3HRN4_PAULE</name>
<dbReference type="GO" id="GO:0003677">
    <property type="term" value="F:DNA binding"/>
    <property type="evidence" value="ECO:0007669"/>
    <property type="project" value="UniProtKB-UniRule"/>
</dbReference>
<dbReference type="PANTHER" id="PTHR47506">
    <property type="entry name" value="TRANSCRIPTIONAL REGULATORY PROTEIN"/>
    <property type="match status" value="1"/>
</dbReference>
<dbReference type="EMBL" id="SLZQ01000009">
    <property type="protein sequence ID" value="TCS35777.1"/>
    <property type="molecule type" value="Genomic_DNA"/>
</dbReference>
<feature type="DNA-binding region" description="H-T-H motif" evidence="4">
    <location>
        <begin position="32"/>
        <end position="51"/>
    </location>
</feature>
<dbReference type="InterPro" id="IPR011075">
    <property type="entry name" value="TetR_C"/>
</dbReference>
<evidence type="ECO:0000313" key="6">
    <source>
        <dbReference type="EMBL" id="TCS35777.1"/>
    </source>
</evidence>
<keyword evidence="3" id="KW-0804">Transcription</keyword>
<evidence type="ECO:0000256" key="2">
    <source>
        <dbReference type="ARBA" id="ARBA00023125"/>
    </source>
</evidence>
<evidence type="ECO:0000256" key="4">
    <source>
        <dbReference type="PROSITE-ProRule" id="PRU00335"/>
    </source>
</evidence>